<dbReference type="GO" id="GO:0016560">
    <property type="term" value="P:protein import into peroxisome matrix, docking"/>
    <property type="evidence" value="ECO:0007669"/>
    <property type="project" value="UniProtKB-UniRule"/>
</dbReference>
<keyword evidence="3 7" id="KW-0576">Peroxisome</keyword>
<feature type="compositionally biased region" description="Acidic residues" evidence="8">
    <location>
        <begin position="235"/>
        <end position="244"/>
    </location>
</feature>
<keyword evidence="7" id="KW-0813">Transport</keyword>
<evidence type="ECO:0000256" key="7">
    <source>
        <dbReference type="RuleBase" id="RU367032"/>
    </source>
</evidence>
<feature type="compositionally biased region" description="Pro residues" evidence="8">
    <location>
        <begin position="117"/>
        <end position="131"/>
    </location>
</feature>
<evidence type="ECO:0000313" key="10">
    <source>
        <dbReference type="EMBL" id="OBT92279.1"/>
    </source>
</evidence>
<feature type="region of interest" description="Disordered" evidence="8">
    <location>
        <begin position="227"/>
        <end position="269"/>
    </location>
</feature>
<comment type="similarity">
    <text evidence="1 7">Belongs to the peroxin-14 family.</text>
</comment>
<dbReference type="EMBL" id="KV460270">
    <property type="protein sequence ID" value="OBT92279.1"/>
    <property type="molecule type" value="Genomic_DNA"/>
</dbReference>
<feature type="region of interest" description="Disordered" evidence="8">
    <location>
        <begin position="98"/>
        <end position="139"/>
    </location>
</feature>
<dbReference type="PANTHER" id="PTHR23058:SF5">
    <property type="entry name" value="PEROXISOMAL MEMBRANE PROTEIN PEX14"/>
    <property type="match status" value="1"/>
</dbReference>
<dbReference type="AlphaFoldDB" id="A0A1B8G8W5"/>
<dbReference type="RefSeq" id="XP_018126012.1">
    <property type="nucleotide sequence ID" value="XM_018278909.2"/>
</dbReference>
<dbReference type="InterPro" id="IPR036388">
    <property type="entry name" value="WH-like_DNA-bd_sf"/>
</dbReference>
<evidence type="ECO:0000259" key="9">
    <source>
        <dbReference type="Pfam" id="PF04695"/>
    </source>
</evidence>
<reference evidence="10 11" key="1">
    <citation type="submission" date="2016-03" db="EMBL/GenBank/DDBJ databases">
        <title>Comparative genomics of Pseudogymnoascus destructans, the fungus causing white-nose syndrome of bats.</title>
        <authorList>
            <person name="Palmer J.M."/>
            <person name="Drees K.P."/>
            <person name="Foster J.T."/>
            <person name="Lindner D.L."/>
        </authorList>
    </citation>
    <scope>NUCLEOTIDE SEQUENCE [LARGE SCALE GENOMIC DNA]</scope>
    <source>
        <strain evidence="10 11">UAMH 10579</strain>
    </source>
</reference>
<dbReference type="GO" id="GO:0005102">
    <property type="term" value="F:signaling receptor binding"/>
    <property type="evidence" value="ECO:0007669"/>
    <property type="project" value="TreeGrafter"/>
</dbReference>
<evidence type="ECO:0000256" key="2">
    <source>
        <dbReference type="ARBA" id="ARBA00023010"/>
    </source>
</evidence>
<dbReference type="GO" id="GO:1990429">
    <property type="term" value="C:peroxisomal importomer complex"/>
    <property type="evidence" value="ECO:0007669"/>
    <property type="project" value="TreeGrafter"/>
</dbReference>
<comment type="subcellular location">
    <subcellularLocation>
        <location evidence="6 7">Peroxisome membrane</location>
    </subcellularLocation>
</comment>
<evidence type="ECO:0000256" key="8">
    <source>
        <dbReference type="SAM" id="MobiDB-lite"/>
    </source>
</evidence>
<dbReference type="InterPro" id="IPR006785">
    <property type="entry name" value="Pex14_N"/>
</dbReference>
<evidence type="ECO:0000256" key="1">
    <source>
        <dbReference type="ARBA" id="ARBA00005443"/>
    </source>
</evidence>
<feature type="region of interest" description="Disordered" evidence="8">
    <location>
        <begin position="1"/>
        <end position="67"/>
    </location>
</feature>
<dbReference type="OrthoDB" id="441517at2759"/>
<keyword evidence="2" id="KW-0811">Translocation</keyword>
<organism evidence="10 11">
    <name type="scientific">Pseudogymnoascus verrucosus</name>
    <dbReference type="NCBI Taxonomy" id="342668"/>
    <lineage>
        <taxon>Eukaryota</taxon>
        <taxon>Fungi</taxon>
        <taxon>Dikarya</taxon>
        <taxon>Ascomycota</taxon>
        <taxon>Pezizomycotina</taxon>
        <taxon>Leotiomycetes</taxon>
        <taxon>Thelebolales</taxon>
        <taxon>Thelebolaceae</taxon>
        <taxon>Pseudogymnoascus</taxon>
    </lineage>
</organism>
<evidence type="ECO:0000256" key="4">
    <source>
        <dbReference type="ARBA" id="ARBA00029502"/>
    </source>
</evidence>
<evidence type="ECO:0000256" key="6">
    <source>
        <dbReference type="ARBA" id="ARBA00046271"/>
    </source>
</evidence>
<dbReference type="Proteomes" id="UP000091956">
    <property type="component" value="Unassembled WGS sequence"/>
</dbReference>
<evidence type="ECO:0000256" key="5">
    <source>
        <dbReference type="ARBA" id="ARBA00029691"/>
    </source>
</evidence>
<sequence length="373" mass="40103">MSDSETKPKGGVPSWQMKPEASDPKPATEEKPASEQPSPEVKPRSSVLEDARKFLEEDEVKDASTDKKVAFLEGKGLTSEEIHQLLGITRNLEATSLESQASPKTQAPLPQPVTSTTPPPPQPQAPQPQTPAQPYRDSPPIITYPEFLTTPTSPPPLITASRLLKTLYLFGGLSALLYGTSTYLVAPMSAALSDSRHELAAAAQAHLDTLIGKLTPLVSEVPQPVLAQGERYEDREDVDSDGDPTEMFHRDIGVQTSPPPSRPSSPSQEEKISVAEAQAKKAANIGAILSDVDLTIASELRESSNLQDGIEDLKKYLDSLMYSPPTFSYGAGSAFGAKRDEDDEIGRVKREIRAVKGVLLTARSFPGVGAGVR</sequence>
<proteinExistence type="inferred from homology"/>
<keyword evidence="7" id="KW-0472">Membrane</keyword>
<accession>A0A1B8G8W5</accession>
<dbReference type="GO" id="GO:0005778">
    <property type="term" value="C:peroxisomal membrane"/>
    <property type="evidence" value="ECO:0007669"/>
    <property type="project" value="UniProtKB-SubCell"/>
</dbReference>
<evidence type="ECO:0000256" key="3">
    <source>
        <dbReference type="ARBA" id="ARBA00023140"/>
    </source>
</evidence>
<dbReference type="InterPro" id="IPR025655">
    <property type="entry name" value="PEX14"/>
</dbReference>
<keyword evidence="7" id="KW-0653">Protein transport</keyword>
<dbReference type="Gene3D" id="1.10.10.10">
    <property type="entry name" value="Winged helix-like DNA-binding domain superfamily/Winged helix DNA-binding domain"/>
    <property type="match status" value="1"/>
</dbReference>
<evidence type="ECO:0000313" key="11">
    <source>
        <dbReference type="Proteomes" id="UP000091956"/>
    </source>
</evidence>
<dbReference type="GeneID" id="28842882"/>
<feature type="domain" description="Peroxisome membrane anchor protein Pex14p N-terminal" evidence="9">
    <location>
        <begin position="44"/>
        <end position="87"/>
    </location>
</feature>
<dbReference type="Pfam" id="PF04695">
    <property type="entry name" value="Pex14_N"/>
    <property type="match status" value="1"/>
</dbReference>
<dbReference type="STRING" id="342668.A0A1B8G8W5"/>
<keyword evidence="11" id="KW-1185">Reference proteome</keyword>
<feature type="compositionally biased region" description="Basic and acidic residues" evidence="8">
    <location>
        <begin position="20"/>
        <end position="33"/>
    </location>
</feature>
<dbReference type="PANTHER" id="PTHR23058">
    <property type="entry name" value="PEROXISOMAL MEMBRANE PROTEIN PEX14"/>
    <property type="match status" value="1"/>
</dbReference>
<protein>
    <recommendedName>
        <fullName evidence="4 7">Peroxisomal membrane protein PEX14</fullName>
    </recommendedName>
    <alternativeName>
        <fullName evidence="5 7">Peroxin-14</fullName>
    </alternativeName>
</protein>
<feature type="compositionally biased region" description="Basic and acidic residues" evidence="8">
    <location>
        <begin position="41"/>
        <end position="67"/>
    </location>
</feature>
<comment type="function">
    <text evidence="7">Component of the PEX13-PEX14 docking complex, a translocon channel that specifically mediates the import of peroxisomal cargo proteins bound to PEX5 receptor. The PEX13-PEX14 docking complex forms a large import pore which can be opened to a diameter of about 9 nm. Mechanistically, PEX5 receptor along with cargo proteins associates with the PEX14 subunit of the PEX13-PEX14 docking complex in the cytosol, leading to the insertion of the receptor into the organelle membrane with the concomitant translocation of the cargo into the peroxisome matrix.</text>
</comment>
<gene>
    <name evidence="10" type="ORF">VE01_09496</name>
</gene>
<reference evidence="11" key="2">
    <citation type="journal article" date="2018" name="Nat. Commun.">
        <title>Extreme sensitivity to ultraviolet light in the fungal pathogen causing white-nose syndrome of bats.</title>
        <authorList>
            <person name="Palmer J.M."/>
            <person name="Drees K.P."/>
            <person name="Foster J.T."/>
            <person name="Lindner D.L."/>
        </authorList>
    </citation>
    <scope>NUCLEOTIDE SEQUENCE [LARGE SCALE GENOMIC DNA]</scope>
    <source>
        <strain evidence="11">UAMH 10579</strain>
    </source>
</reference>
<name>A0A1B8G8W5_9PEZI</name>